<keyword evidence="2" id="KW-1185">Reference proteome</keyword>
<proteinExistence type="predicted"/>
<dbReference type="Proteomes" id="UP000830055">
    <property type="component" value="Chromosome"/>
</dbReference>
<accession>A0ABM7W9N1</accession>
<dbReference type="RefSeq" id="WP_284151108.1">
    <property type="nucleotide sequence ID" value="NZ_AP025516.1"/>
</dbReference>
<organism evidence="1 2">
    <name type="scientific">Desulfofustis limnaeus</name>
    <dbReference type="NCBI Taxonomy" id="2740163"/>
    <lineage>
        <taxon>Bacteria</taxon>
        <taxon>Pseudomonadati</taxon>
        <taxon>Thermodesulfobacteriota</taxon>
        <taxon>Desulfobulbia</taxon>
        <taxon>Desulfobulbales</taxon>
        <taxon>Desulfocapsaceae</taxon>
        <taxon>Desulfofustis</taxon>
    </lineage>
</organism>
<sequence length="482" mass="55377">MKRKLSIVVGIIGIILIFAVHTRSACDPMTYWETQSAEFHQFCGYGSVYLKDNNVWVFNEESRKRFGMPPEWQDDGLKGAELVAFRIEPSGRQRCHGAGQERNCVPSYECVLEMYINSDIDIGNTGNPAMGFIPWKSSLFTLGKRNPELAEKWERTFGLKNTQLLVSGHVQEGGVKTISYDTTQKKNLTIVTMFIDGRATLLSPEIPRSIRFPVVSKGFHTVELPPSFWQRVIGLHRSLPDIDERNWRGGDEQDNSLWVYTADFAKRYHMPPSGISKELEGALAVAYQLIPTGRPSCGYFSDASNCTGSRVENIFDMYIDHSIKLPYRSYDGLARVNPGDSALFLREQNYRNKIESEQSKWNLEYRANFIYRSSKRARENSDKWYGWDGGYFRKYVDNTLWGIDFSLVGLKLRIGDSIHAFEQNFLGFVDFDRWAGKKEFFQNTIHVIHFPHYYLKAIIEYDDLHNSDSGSVIGIIRGKYDL</sequence>
<evidence type="ECO:0000313" key="1">
    <source>
        <dbReference type="EMBL" id="BDD87694.1"/>
    </source>
</evidence>
<dbReference type="EMBL" id="AP025516">
    <property type="protein sequence ID" value="BDD87694.1"/>
    <property type="molecule type" value="Genomic_DNA"/>
</dbReference>
<gene>
    <name evidence="1" type="ORF">DPPLL_20590</name>
</gene>
<name>A0ABM7W9N1_9BACT</name>
<protein>
    <submittedName>
        <fullName evidence="1">Uncharacterized protein</fullName>
    </submittedName>
</protein>
<evidence type="ECO:0000313" key="2">
    <source>
        <dbReference type="Proteomes" id="UP000830055"/>
    </source>
</evidence>
<reference evidence="1 2" key="1">
    <citation type="submission" date="2022-01" db="EMBL/GenBank/DDBJ databases">
        <title>Desulfofustis limnae sp. nov., a novel mesophilic sulfate-reducing bacterium isolated from marsh soil.</title>
        <authorList>
            <person name="Watanabe M."/>
            <person name="Takahashi A."/>
            <person name="Kojima H."/>
            <person name="Fukui M."/>
        </authorList>
    </citation>
    <scope>NUCLEOTIDE SEQUENCE [LARGE SCALE GENOMIC DNA]</scope>
    <source>
        <strain evidence="1 2">PPLL</strain>
    </source>
</reference>